<accession>A0A1X6P5Y2</accession>
<gene>
    <name evidence="1" type="ORF">BU14_0198s0001</name>
</gene>
<reference evidence="1 2" key="1">
    <citation type="submission" date="2017-03" db="EMBL/GenBank/DDBJ databases">
        <title>WGS assembly of Porphyra umbilicalis.</title>
        <authorList>
            <person name="Brawley S.H."/>
            <person name="Blouin N.A."/>
            <person name="Ficko-Blean E."/>
            <person name="Wheeler G.L."/>
            <person name="Lohr M."/>
            <person name="Goodson H.V."/>
            <person name="Jenkins J.W."/>
            <person name="Blaby-Haas C.E."/>
            <person name="Helliwell K.E."/>
            <person name="Chan C."/>
            <person name="Marriage T."/>
            <person name="Bhattacharya D."/>
            <person name="Klein A.S."/>
            <person name="Badis Y."/>
            <person name="Brodie J."/>
            <person name="Cao Y."/>
            <person name="Collen J."/>
            <person name="Dittami S.M."/>
            <person name="Gachon C.M."/>
            <person name="Green B.R."/>
            <person name="Karpowicz S."/>
            <person name="Kim J.W."/>
            <person name="Kudahl U."/>
            <person name="Lin S."/>
            <person name="Michel G."/>
            <person name="Mittag M."/>
            <person name="Olson B.J."/>
            <person name="Pangilinan J."/>
            <person name="Peng Y."/>
            <person name="Qiu H."/>
            <person name="Shu S."/>
            <person name="Singer J.T."/>
            <person name="Smith A.G."/>
            <person name="Sprecher B.N."/>
            <person name="Wagner V."/>
            <person name="Wang W."/>
            <person name="Wang Z.-Y."/>
            <person name="Yan J."/>
            <person name="Yarish C."/>
            <person name="Zoeuner-Riek S."/>
            <person name="Zhuang Y."/>
            <person name="Zou Y."/>
            <person name="Lindquist E.A."/>
            <person name="Grimwood J."/>
            <person name="Barry K."/>
            <person name="Rokhsar D.S."/>
            <person name="Schmutz J."/>
            <person name="Stiller J.W."/>
            <person name="Grossman A.R."/>
            <person name="Prochnik S.E."/>
        </authorList>
    </citation>
    <scope>NUCLEOTIDE SEQUENCE [LARGE SCALE GENOMIC DNA]</scope>
    <source>
        <strain evidence="1">4086291</strain>
    </source>
</reference>
<dbReference type="OrthoDB" id="10072016at2759"/>
<sequence>MKAVEMLPAVDALKEDDASLMDALQAVSTPPELTLVALKSAYHLRGAARPGDHGNRLLASEQVETIVKVIQAFTIKNLPLSRLQIRTMAGQRFGVQVSEMWVRRLLKHNNKRVRTRTCKALADKHTGAQVVANVNNFCSQLKHVLDAHHVPPSAVLNFDETQVVVKGSNLSTQRVVSAKKERSNVASTRNSTFASSLSFVAADGSVFLSVYVLKAKFGEDDRSLINLTLEPALQASRRSWPRFFCWTDTGYPIAERFGQVVDLVAAERRVRNPSLPLLLFGDQCSTHMSTETLQRALLLYVFLFFLVANASHVLQPLNAAPFGCFHWSLRVYNEQ</sequence>
<evidence type="ECO:0000313" key="1">
    <source>
        <dbReference type="EMBL" id="OSX76302.1"/>
    </source>
</evidence>
<dbReference type="Proteomes" id="UP000218209">
    <property type="component" value="Unassembled WGS sequence"/>
</dbReference>
<evidence type="ECO:0008006" key="3">
    <source>
        <dbReference type="Google" id="ProtNLM"/>
    </source>
</evidence>
<protein>
    <recommendedName>
        <fullName evidence="3">DDE-1 domain-containing protein</fullName>
    </recommendedName>
</protein>
<proteinExistence type="predicted"/>
<dbReference type="EMBL" id="KV918872">
    <property type="protein sequence ID" value="OSX76302.1"/>
    <property type="molecule type" value="Genomic_DNA"/>
</dbReference>
<organism evidence="1 2">
    <name type="scientific">Porphyra umbilicalis</name>
    <name type="common">Purple laver</name>
    <name type="synonym">Red alga</name>
    <dbReference type="NCBI Taxonomy" id="2786"/>
    <lineage>
        <taxon>Eukaryota</taxon>
        <taxon>Rhodophyta</taxon>
        <taxon>Bangiophyceae</taxon>
        <taxon>Bangiales</taxon>
        <taxon>Bangiaceae</taxon>
        <taxon>Porphyra</taxon>
    </lineage>
</organism>
<name>A0A1X6P5Y2_PORUM</name>
<evidence type="ECO:0000313" key="2">
    <source>
        <dbReference type="Proteomes" id="UP000218209"/>
    </source>
</evidence>
<dbReference type="AlphaFoldDB" id="A0A1X6P5Y2"/>
<keyword evidence="2" id="KW-1185">Reference proteome</keyword>